<accession>A0A7G5EMT7</accession>
<dbReference type="PRINTS" id="PR00344">
    <property type="entry name" value="BCTRLSENSOR"/>
</dbReference>
<dbReference type="InterPro" id="IPR005467">
    <property type="entry name" value="His_kinase_dom"/>
</dbReference>
<dbReference type="InterPro" id="IPR050428">
    <property type="entry name" value="TCS_sensor_his_kinase"/>
</dbReference>
<dbReference type="EMBL" id="CP058554">
    <property type="protein sequence ID" value="QMV75312.1"/>
    <property type="molecule type" value="Genomic_DNA"/>
</dbReference>
<evidence type="ECO:0000256" key="6">
    <source>
        <dbReference type="ARBA" id="ARBA00022692"/>
    </source>
</evidence>
<comment type="subcellular location">
    <subcellularLocation>
        <location evidence="2">Membrane</location>
    </subcellularLocation>
</comment>
<keyword evidence="15" id="KW-1185">Reference proteome</keyword>
<dbReference type="InterPro" id="IPR003660">
    <property type="entry name" value="HAMP_dom"/>
</dbReference>
<dbReference type="InterPro" id="IPR004358">
    <property type="entry name" value="Sig_transdc_His_kin-like_C"/>
</dbReference>
<evidence type="ECO:0000256" key="3">
    <source>
        <dbReference type="ARBA" id="ARBA00012438"/>
    </source>
</evidence>
<feature type="domain" description="HAMP" evidence="13">
    <location>
        <begin position="207"/>
        <end position="259"/>
    </location>
</feature>
<dbReference type="GO" id="GO:0000155">
    <property type="term" value="F:phosphorelay sensor kinase activity"/>
    <property type="evidence" value="ECO:0007669"/>
    <property type="project" value="InterPro"/>
</dbReference>
<evidence type="ECO:0000313" key="14">
    <source>
        <dbReference type="EMBL" id="QMV75312.1"/>
    </source>
</evidence>
<dbReference type="Proteomes" id="UP000515240">
    <property type="component" value="Chromosome"/>
</dbReference>
<dbReference type="GO" id="GO:0005886">
    <property type="term" value="C:plasma membrane"/>
    <property type="evidence" value="ECO:0007669"/>
    <property type="project" value="TreeGrafter"/>
</dbReference>
<sequence>MRWHSRVSHGLRLRLLWVLVPVLTGLLVLDSWRDSVSLARELAHAYDQSLLEPAQALSDGLGWDSEGQLSLDGPLHVISMFEAVSSRRKFLRVQLQTPDGAQLRLLLGADQFPEPAQDPADASRPFRAAADGTRVFYAAEVDHQPVRVLAMLRVLHDQAGQEWRVLIQSAQTSAGIERTVRSLMWDSLLRDGRTLLVLVLVVWLGVAWGLRPLQALRRAVQQRRSDDLEPLATTDVPGEVRPLVDAMNLHLAQQRDALAQQRQFLADASHQLRTPLAILTTQAGYALRETDPEAVQSTLRSMLQQLQRGRRVSEQLLALAHASQPASPMASEAALCDANAVAREVVLAYLPLALDKQQDLGWTDVRGQDFDEDDAASGDDSAQLPMAAPVKAPATAVYELVANLVHNAIVYTPAQGHINVAVLREPGWVEIRVQDNGPGIAAQDRERALARFSRLQADAAQAPGGSGLGLAIARAYVQRFQGELVLAHGAGEDEGRPGLLIRIRLPLASASA</sequence>
<dbReference type="SMART" id="SM00387">
    <property type="entry name" value="HATPase_c"/>
    <property type="match status" value="1"/>
</dbReference>
<keyword evidence="4" id="KW-0597">Phosphoprotein</keyword>
<keyword evidence="5" id="KW-0808">Transferase</keyword>
<dbReference type="EC" id="2.7.13.3" evidence="3"/>
<comment type="catalytic activity">
    <reaction evidence="1">
        <text>ATP + protein L-histidine = ADP + protein N-phospho-L-histidine.</text>
        <dbReference type="EC" id="2.7.13.3"/>
    </reaction>
</comment>
<dbReference type="InterPro" id="IPR003661">
    <property type="entry name" value="HisK_dim/P_dom"/>
</dbReference>
<dbReference type="Gene3D" id="1.10.287.130">
    <property type="match status" value="1"/>
</dbReference>
<dbReference type="SUPFAM" id="SSF55874">
    <property type="entry name" value="ATPase domain of HSP90 chaperone/DNA topoisomerase II/histidine kinase"/>
    <property type="match status" value="1"/>
</dbReference>
<name>A0A7G5EMT7_9BURK</name>
<proteinExistence type="predicted"/>
<dbReference type="InterPro" id="IPR036890">
    <property type="entry name" value="HATPase_C_sf"/>
</dbReference>
<protein>
    <recommendedName>
        <fullName evidence="3">histidine kinase</fullName>
        <ecNumber evidence="3">2.7.13.3</ecNumber>
    </recommendedName>
</protein>
<evidence type="ECO:0000256" key="11">
    <source>
        <dbReference type="SAM" id="Phobius"/>
    </source>
</evidence>
<dbReference type="PROSITE" id="PS50109">
    <property type="entry name" value="HIS_KIN"/>
    <property type="match status" value="1"/>
</dbReference>
<dbReference type="CDD" id="cd00075">
    <property type="entry name" value="HATPase"/>
    <property type="match status" value="1"/>
</dbReference>
<dbReference type="PROSITE" id="PS50885">
    <property type="entry name" value="HAMP"/>
    <property type="match status" value="1"/>
</dbReference>
<evidence type="ECO:0000256" key="2">
    <source>
        <dbReference type="ARBA" id="ARBA00004370"/>
    </source>
</evidence>
<evidence type="ECO:0000259" key="13">
    <source>
        <dbReference type="PROSITE" id="PS50885"/>
    </source>
</evidence>
<gene>
    <name evidence="14" type="ORF">HS961_22065</name>
</gene>
<dbReference type="InterPro" id="IPR013727">
    <property type="entry name" value="2CSK_N"/>
</dbReference>
<reference evidence="14 15" key="1">
    <citation type="journal article" date="2020" name="G3 (Bethesda)">
        <title>CeMbio - The Caenorhabditis elegans Microbiome Resource.</title>
        <authorList>
            <person name="Dirksen P."/>
            <person name="Assie A."/>
            <person name="Zimmermann J."/>
            <person name="Zhang F."/>
            <person name="Tietje A.M."/>
            <person name="Marsh S.A."/>
            <person name="Felix M.A."/>
            <person name="Shapira M."/>
            <person name="Kaleta C."/>
            <person name="Schulenburg H."/>
            <person name="Samuel B."/>
        </authorList>
    </citation>
    <scope>NUCLEOTIDE SEQUENCE [LARGE SCALE GENOMIC DNA]</scope>
    <source>
        <strain evidence="14 15">BIGb0172</strain>
    </source>
</reference>
<dbReference type="InterPro" id="IPR003594">
    <property type="entry name" value="HATPase_dom"/>
</dbReference>
<evidence type="ECO:0000256" key="9">
    <source>
        <dbReference type="ARBA" id="ARBA00023012"/>
    </source>
</evidence>
<evidence type="ECO:0000256" key="8">
    <source>
        <dbReference type="ARBA" id="ARBA00022989"/>
    </source>
</evidence>
<dbReference type="SUPFAM" id="SSF47384">
    <property type="entry name" value="Homodimeric domain of signal transducing histidine kinase"/>
    <property type="match status" value="1"/>
</dbReference>
<dbReference type="RefSeq" id="WP_182325568.1">
    <property type="nucleotide sequence ID" value="NZ_CP058554.1"/>
</dbReference>
<dbReference type="CDD" id="cd00082">
    <property type="entry name" value="HisKA"/>
    <property type="match status" value="1"/>
</dbReference>
<dbReference type="Pfam" id="PF08521">
    <property type="entry name" value="2CSK_N"/>
    <property type="match status" value="1"/>
</dbReference>
<keyword evidence="9" id="KW-0902">Two-component regulatory system</keyword>
<organism evidence="14 15">
    <name type="scientific">Comamonas piscis</name>
    <dbReference type="NCBI Taxonomy" id="1562974"/>
    <lineage>
        <taxon>Bacteria</taxon>
        <taxon>Pseudomonadati</taxon>
        <taxon>Pseudomonadota</taxon>
        <taxon>Betaproteobacteria</taxon>
        <taxon>Burkholderiales</taxon>
        <taxon>Comamonadaceae</taxon>
        <taxon>Comamonas</taxon>
    </lineage>
</organism>
<dbReference type="Pfam" id="PF02518">
    <property type="entry name" value="HATPase_c"/>
    <property type="match status" value="1"/>
</dbReference>
<dbReference type="PANTHER" id="PTHR45436:SF1">
    <property type="entry name" value="SENSOR PROTEIN QSEC"/>
    <property type="match status" value="1"/>
</dbReference>
<keyword evidence="10 11" id="KW-0472">Membrane</keyword>
<evidence type="ECO:0000256" key="4">
    <source>
        <dbReference type="ARBA" id="ARBA00022553"/>
    </source>
</evidence>
<evidence type="ECO:0000256" key="7">
    <source>
        <dbReference type="ARBA" id="ARBA00022777"/>
    </source>
</evidence>
<evidence type="ECO:0000313" key="15">
    <source>
        <dbReference type="Proteomes" id="UP000515240"/>
    </source>
</evidence>
<feature type="transmembrane region" description="Helical" evidence="11">
    <location>
        <begin position="12"/>
        <end position="29"/>
    </location>
</feature>
<dbReference type="Gene3D" id="3.30.565.10">
    <property type="entry name" value="Histidine kinase-like ATPase, C-terminal domain"/>
    <property type="match status" value="1"/>
</dbReference>
<dbReference type="Pfam" id="PF00512">
    <property type="entry name" value="HisKA"/>
    <property type="match status" value="1"/>
</dbReference>
<evidence type="ECO:0000256" key="1">
    <source>
        <dbReference type="ARBA" id="ARBA00000085"/>
    </source>
</evidence>
<dbReference type="SMART" id="SM00388">
    <property type="entry name" value="HisKA"/>
    <property type="match status" value="1"/>
</dbReference>
<dbReference type="KEGG" id="cpis:HS961_22065"/>
<keyword evidence="6 11" id="KW-0812">Transmembrane</keyword>
<feature type="domain" description="Histidine kinase" evidence="12">
    <location>
        <begin position="267"/>
        <end position="509"/>
    </location>
</feature>
<dbReference type="AlphaFoldDB" id="A0A7G5EMT7"/>
<keyword evidence="8 11" id="KW-1133">Transmembrane helix</keyword>
<dbReference type="InterPro" id="IPR036097">
    <property type="entry name" value="HisK_dim/P_sf"/>
</dbReference>
<keyword evidence="7 14" id="KW-0418">Kinase</keyword>
<evidence type="ECO:0000256" key="5">
    <source>
        <dbReference type="ARBA" id="ARBA00022679"/>
    </source>
</evidence>
<evidence type="ECO:0000256" key="10">
    <source>
        <dbReference type="ARBA" id="ARBA00023136"/>
    </source>
</evidence>
<evidence type="ECO:0000259" key="12">
    <source>
        <dbReference type="PROSITE" id="PS50109"/>
    </source>
</evidence>
<dbReference type="PANTHER" id="PTHR45436">
    <property type="entry name" value="SENSOR HISTIDINE KINASE YKOH"/>
    <property type="match status" value="1"/>
</dbReference>